<sequence>MPIDIYYLPGSPPCRAVLLTAKALGLEMNLKRLELMKGEHLKPEFLKINPQHTIPTIIDNGFCMWESRAIMAYLVDQYGKDDKLYPKDIKQRALVDQRLFYDATNLYPRLGDYYYPYMFGRGPMEPAKKEKLDQSFEVLNNFLDGQKWAAGPNMTIADLTLAASISTCDALGYPIEKYPNVQSWYTRIQKEAPGYEVNASGTEAFKQLYITLTSKK</sequence>
<dbReference type="Proteomes" id="UP000009046">
    <property type="component" value="Unassembled WGS sequence"/>
</dbReference>
<dbReference type="InterPro" id="IPR036282">
    <property type="entry name" value="Glutathione-S-Trfase_C_sf"/>
</dbReference>
<dbReference type="InterPro" id="IPR004046">
    <property type="entry name" value="GST_C"/>
</dbReference>
<dbReference type="PROSITE" id="PS50404">
    <property type="entry name" value="GST_NTER"/>
    <property type="match status" value="1"/>
</dbReference>
<organism>
    <name type="scientific">Pediculus humanus subsp. corporis</name>
    <name type="common">Body louse</name>
    <dbReference type="NCBI Taxonomy" id="121224"/>
    <lineage>
        <taxon>Eukaryota</taxon>
        <taxon>Metazoa</taxon>
        <taxon>Ecdysozoa</taxon>
        <taxon>Arthropoda</taxon>
        <taxon>Hexapoda</taxon>
        <taxon>Insecta</taxon>
        <taxon>Pterygota</taxon>
        <taxon>Neoptera</taxon>
        <taxon>Paraneoptera</taxon>
        <taxon>Psocodea</taxon>
        <taxon>Troctomorpha</taxon>
        <taxon>Phthiraptera</taxon>
        <taxon>Anoplura</taxon>
        <taxon>Pediculidae</taxon>
        <taxon>Pediculus</taxon>
    </lineage>
</organism>
<dbReference type="PANTHER" id="PTHR43969:SF9">
    <property type="entry name" value="GLUTATHIONE S TRANSFERASE D10, ISOFORM A-RELATED"/>
    <property type="match status" value="1"/>
</dbReference>
<dbReference type="GO" id="GO:0006749">
    <property type="term" value="P:glutathione metabolic process"/>
    <property type="evidence" value="ECO:0007669"/>
    <property type="project" value="TreeGrafter"/>
</dbReference>
<keyword evidence="7" id="KW-1185">Reference proteome</keyword>
<dbReference type="FunFam" id="3.40.30.10:FF:000034">
    <property type="entry name" value="glutathione S-transferase 1"/>
    <property type="match status" value="1"/>
</dbReference>
<comment type="subunit">
    <text evidence="1">Homodimer.</text>
</comment>
<evidence type="ECO:0000259" key="4">
    <source>
        <dbReference type="PROSITE" id="PS50405"/>
    </source>
</evidence>
<accession>E0VGM2</accession>
<dbReference type="SUPFAM" id="SSF47616">
    <property type="entry name" value="GST C-terminal domain-like"/>
    <property type="match status" value="1"/>
</dbReference>
<dbReference type="GO" id="GO:0004364">
    <property type="term" value="F:glutathione transferase activity"/>
    <property type="evidence" value="ECO:0007669"/>
    <property type="project" value="UniProtKB-EC"/>
</dbReference>
<dbReference type="OrthoDB" id="2309723at2759"/>
<dbReference type="InParanoid" id="E0VGM2"/>
<dbReference type="Gene3D" id="1.20.1050.10">
    <property type="match status" value="1"/>
</dbReference>
<dbReference type="CDD" id="cd03177">
    <property type="entry name" value="GST_C_Delta_Epsilon"/>
    <property type="match status" value="1"/>
</dbReference>
<dbReference type="InterPro" id="IPR040079">
    <property type="entry name" value="Glutathione_S-Trfase"/>
</dbReference>
<name>E0VGM2_PEDHC</name>
<evidence type="ECO:0000256" key="2">
    <source>
        <dbReference type="RuleBase" id="RU003494"/>
    </source>
</evidence>
<keyword evidence="5" id="KW-0808">Transferase</keyword>
<dbReference type="Gene3D" id="3.40.30.10">
    <property type="entry name" value="Glutaredoxin"/>
    <property type="match status" value="1"/>
</dbReference>
<dbReference type="EnsemblMetazoa" id="PHUM189430-RA">
    <property type="protein sequence ID" value="PHUM189430-PA"/>
    <property type="gene ID" value="PHUM189430"/>
</dbReference>
<dbReference type="RefSeq" id="XP_002425266.1">
    <property type="nucleotide sequence ID" value="XM_002425221.1"/>
</dbReference>
<dbReference type="FunFam" id="1.20.1050.10:FF:000007">
    <property type="entry name" value="Glutathione S-transferase 1-1"/>
    <property type="match status" value="1"/>
</dbReference>
<dbReference type="Pfam" id="PF02798">
    <property type="entry name" value="GST_N"/>
    <property type="match status" value="1"/>
</dbReference>
<feature type="domain" description="GST C-terminal" evidence="4">
    <location>
        <begin position="88"/>
        <end position="208"/>
    </location>
</feature>
<dbReference type="EC" id="2.5.1.18" evidence="5"/>
<evidence type="ECO:0000313" key="7">
    <source>
        <dbReference type="Proteomes" id="UP000009046"/>
    </source>
</evidence>
<dbReference type="VEuPathDB" id="VectorBase:PHUM189430"/>
<evidence type="ECO:0000313" key="6">
    <source>
        <dbReference type="EnsemblMetazoa" id="PHUM189430-PA"/>
    </source>
</evidence>
<dbReference type="SFLD" id="SFLDG01153">
    <property type="entry name" value="Main.4:_Theta-like"/>
    <property type="match status" value="1"/>
</dbReference>
<dbReference type="FunCoup" id="E0VGM2">
    <property type="interactions" value="460"/>
</dbReference>
<dbReference type="InterPro" id="IPR004045">
    <property type="entry name" value="Glutathione_S-Trfase_N"/>
</dbReference>
<dbReference type="KEGG" id="phu:Phum_PHUM189430"/>
<evidence type="ECO:0000256" key="1">
    <source>
        <dbReference type="ARBA" id="ARBA00011738"/>
    </source>
</evidence>
<reference evidence="6" key="3">
    <citation type="submission" date="2020-05" db="UniProtKB">
        <authorList>
            <consortium name="EnsemblMetazoa"/>
        </authorList>
    </citation>
    <scope>IDENTIFICATION</scope>
    <source>
        <strain evidence="6">USDA</strain>
    </source>
</reference>
<reference evidence="5" key="2">
    <citation type="submission" date="2007-04" db="EMBL/GenBank/DDBJ databases">
        <title>The genome of the human body louse.</title>
        <authorList>
            <consortium name="The Human Body Louse Genome Consortium"/>
            <person name="Kirkness E."/>
            <person name="Walenz B."/>
            <person name="Hass B."/>
            <person name="Bruggner R."/>
            <person name="Strausberg R."/>
        </authorList>
    </citation>
    <scope>NUCLEOTIDE SEQUENCE</scope>
    <source>
        <strain evidence="5">USDA</strain>
    </source>
</reference>
<dbReference type="InterPro" id="IPR036249">
    <property type="entry name" value="Thioredoxin-like_sf"/>
</dbReference>
<evidence type="ECO:0000313" key="5">
    <source>
        <dbReference type="EMBL" id="EEB12528.1"/>
    </source>
</evidence>
<dbReference type="EMBL" id="DS235150">
    <property type="protein sequence ID" value="EEB12528.1"/>
    <property type="molecule type" value="Genomic_DNA"/>
</dbReference>
<dbReference type="InterPro" id="IPR010987">
    <property type="entry name" value="Glutathione-S-Trfase_C-like"/>
</dbReference>
<evidence type="ECO:0000259" key="3">
    <source>
        <dbReference type="PROSITE" id="PS50404"/>
    </source>
</evidence>
<dbReference type="EMBL" id="AAZO01002199">
    <property type="status" value="NOT_ANNOTATED_CDS"/>
    <property type="molecule type" value="Genomic_DNA"/>
</dbReference>
<dbReference type="SUPFAM" id="SSF52833">
    <property type="entry name" value="Thioredoxin-like"/>
    <property type="match status" value="1"/>
</dbReference>
<dbReference type="SFLD" id="SFLDG00358">
    <property type="entry name" value="Main_(cytGST)"/>
    <property type="match status" value="1"/>
</dbReference>
<dbReference type="AlphaFoldDB" id="E0VGM2"/>
<feature type="domain" description="GST N-terminal" evidence="3">
    <location>
        <begin position="1"/>
        <end position="82"/>
    </location>
</feature>
<dbReference type="PROSITE" id="PS51354">
    <property type="entry name" value="GLUTAREDOXIN_2"/>
    <property type="match status" value="1"/>
</dbReference>
<dbReference type="eggNOG" id="KOG0867">
    <property type="taxonomic scope" value="Eukaryota"/>
</dbReference>
<protein>
    <submittedName>
        <fullName evidence="5 6">GSTD1-5 protein, putative</fullName>
        <ecNumber evidence="5">2.5.1.18</ecNumber>
    </submittedName>
</protein>
<reference evidence="5" key="1">
    <citation type="submission" date="2007-04" db="EMBL/GenBank/DDBJ databases">
        <title>Annotation of Pediculus humanus corporis strain USDA.</title>
        <authorList>
            <person name="Kirkness E."/>
            <person name="Hannick L."/>
            <person name="Hass B."/>
            <person name="Bruggner R."/>
            <person name="Lawson D."/>
            <person name="Bidwell S."/>
            <person name="Joardar V."/>
            <person name="Caler E."/>
            <person name="Walenz B."/>
            <person name="Inman J."/>
            <person name="Schobel S."/>
            <person name="Galinsky K."/>
            <person name="Amedeo P."/>
            <person name="Strausberg R."/>
        </authorList>
    </citation>
    <scope>NUCLEOTIDE SEQUENCE</scope>
    <source>
        <strain evidence="5">USDA</strain>
    </source>
</reference>
<dbReference type="HOGENOM" id="CLU_011226_2_1_1"/>
<dbReference type="PROSITE" id="PS50405">
    <property type="entry name" value="GST_CTER"/>
    <property type="match status" value="1"/>
</dbReference>
<dbReference type="CDD" id="cd03045">
    <property type="entry name" value="GST_N_Delta_Epsilon"/>
    <property type="match status" value="1"/>
</dbReference>
<dbReference type="PANTHER" id="PTHR43969">
    <property type="entry name" value="GLUTATHIONE S TRANSFERASE D10, ISOFORM A-RELATED"/>
    <property type="match status" value="1"/>
</dbReference>
<dbReference type="Pfam" id="PF00043">
    <property type="entry name" value="GST_C"/>
    <property type="match status" value="1"/>
</dbReference>
<dbReference type="OMA" id="DLYNFPM"/>
<proteinExistence type="inferred from homology"/>
<dbReference type="SFLD" id="SFLDS00019">
    <property type="entry name" value="Glutathione_Transferase_(cytos"/>
    <property type="match status" value="1"/>
</dbReference>
<gene>
    <name evidence="6" type="primary">8240051</name>
    <name evidence="5" type="ORF">Phum_PHUM189430</name>
</gene>
<comment type="similarity">
    <text evidence="2">Belongs to the GST superfamily.</text>
</comment>
<dbReference type="STRING" id="121224.E0VGM2"/>
<dbReference type="CTD" id="8240051"/>
<dbReference type="GeneID" id="8240051"/>